<evidence type="ECO:0000259" key="10">
    <source>
        <dbReference type="Pfam" id="PF21082"/>
    </source>
</evidence>
<keyword evidence="4 7" id="KW-0812">Transmembrane</keyword>
<accession>A0ABY5S1X2</accession>
<feature type="transmembrane region" description="Helical" evidence="7">
    <location>
        <begin position="323"/>
        <end position="340"/>
    </location>
</feature>
<feature type="transmembrane region" description="Helical" evidence="7">
    <location>
        <begin position="172"/>
        <end position="192"/>
    </location>
</feature>
<feature type="transmembrane region" description="Helical" evidence="7">
    <location>
        <begin position="346"/>
        <end position="364"/>
    </location>
</feature>
<feature type="chain" id="PRO_5047076238" evidence="8">
    <location>
        <begin position="30"/>
        <end position="717"/>
    </location>
</feature>
<dbReference type="InterPro" id="IPR006685">
    <property type="entry name" value="MscS_channel_2nd"/>
</dbReference>
<evidence type="ECO:0000256" key="3">
    <source>
        <dbReference type="ARBA" id="ARBA00022475"/>
    </source>
</evidence>
<dbReference type="EMBL" id="CP102845">
    <property type="protein sequence ID" value="UVF22057.1"/>
    <property type="molecule type" value="Genomic_DNA"/>
</dbReference>
<dbReference type="Gene3D" id="3.30.70.100">
    <property type="match status" value="1"/>
</dbReference>
<keyword evidence="8" id="KW-0732">Signal</keyword>
<evidence type="ECO:0000313" key="12">
    <source>
        <dbReference type="EMBL" id="UVF22057.1"/>
    </source>
</evidence>
<feature type="domain" description="Mechanosensitive ion channel transmembrane helices 2/3" evidence="11">
    <location>
        <begin position="487"/>
        <end position="527"/>
    </location>
</feature>
<evidence type="ECO:0000259" key="11">
    <source>
        <dbReference type="Pfam" id="PF21088"/>
    </source>
</evidence>
<evidence type="ECO:0000256" key="8">
    <source>
        <dbReference type="SAM" id="SignalP"/>
    </source>
</evidence>
<keyword evidence="3" id="KW-1003">Cell membrane</keyword>
<dbReference type="InterPro" id="IPR049142">
    <property type="entry name" value="MS_channel_1st"/>
</dbReference>
<evidence type="ECO:0000256" key="1">
    <source>
        <dbReference type="ARBA" id="ARBA00004651"/>
    </source>
</evidence>
<evidence type="ECO:0000256" key="5">
    <source>
        <dbReference type="ARBA" id="ARBA00022989"/>
    </source>
</evidence>
<feature type="domain" description="Mechanosensitive ion channel MscS" evidence="9">
    <location>
        <begin position="528"/>
        <end position="593"/>
    </location>
</feature>
<gene>
    <name evidence="12" type="ORF">HPT29_020390</name>
</gene>
<feature type="transmembrane region" description="Helical" evidence="7">
    <location>
        <begin position="395"/>
        <end position="413"/>
    </location>
</feature>
<dbReference type="SUPFAM" id="SSF50182">
    <property type="entry name" value="Sm-like ribonucleoproteins"/>
    <property type="match status" value="1"/>
</dbReference>
<dbReference type="InterPro" id="IPR011066">
    <property type="entry name" value="MscS_channel_C_sf"/>
</dbReference>
<feature type="transmembrane region" description="Helical" evidence="7">
    <location>
        <begin position="428"/>
        <end position="446"/>
    </location>
</feature>
<dbReference type="Proteomes" id="UP001017257">
    <property type="component" value="Chromosome"/>
</dbReference>
<dbReference type="InterPro" id="IPR011014">
    <property type="entry name" value="MscS_channel_TM-2"/>
</dbReference>
<keyword evidence="13" id="KW-1185">Reference proteome</keyword>
<dbReference type="InterPro" id="IPR049278">
    <property type="entry name" value="MS_channel_C"/>
</dbReference>
<dbReference type="InterPro" id="IPR010920">
    <property type="entry name" value="LSM_dom_sf"/>
</dbReference>
<dbReference type="RefSeq" id="WP_173947237.1">
    <property type="nucleotide sequence ID" value="NZ_CP102845.1"/>
</dbReference>
<feature type="transmembrane region" description="Helical" evidence="7">
    <location>
        <begin position="122"/>
        <end position="142"/>
    </location>
</feature>
<dbReference type="InterPro" id="IPR045276">
    <property type="entry name" value="YbiO_bact"/>
</dbReference>
<comment type="similarity">
    <text evidence="2">Belongs to the MscS (TC 1.A.23) family.</text>
</comment>
<dbReference type="SUPFAM" id="SSF82861">
    <property type="entry name" value="Mechanosensitive channel protein MscS (YggB), transmembrane region"/>
    <property type="match status" value="1"/>
</dbReference>
<dbReference type="Gene3D" id="1.10.287.1260">
    <property type="match status" value="1"/>
</dbReference>
<dbReference type="Pfam" id="PF00924">
    <property type="entry name" value="MS_channel_2nd"/>
    <property type="match status" value="1"/>
</dbReference>
<feature type="transmembrane region" description="Helical" evidence="7">
    <location>
        <begin position="198"/>
        <end position="217"/>
    </location>
</feature>
<evidence type="ECO:0000256" key="2">
    <source>
        <dbReference type="ARBA" id="ARBA00008017"/>
    </source>
</evidence>
<keyword evidence="6 7" id="KW-0472">Membrane</keyword>
<dbReference type="PANTHER" id="PTHR30460">
    <property type="entry name" value="MODERATE CONDUCTANCE MECHANOSENSITIVE CHANNEL YBIO"/>
    <property type="match status" value="1"/>
</dbReference>
<reference evidence="12" key="1">
    <citation type="submission" date="2022-08" db="EMBL/GenBank/DDBJ databases">
        <title>Microvirga terrae sp. nov., isolated from soil.</title>
        <authorList>
            <person name="Kim K.H."/>
            <person name="Seo Y.L."/>
            <person name="Kim J.M."/>
            <person name="Lee J.K."/>
            <person name="Han D.M."/>
            <person name="Jeon C.O."/>
        </authorList>
    </citation>
    <scope>NUCLEOTIDE SEQUENCE</scope>
    <source>
        <strain evidence="12">R24</strain>
    </source>
</reference>
<proteinExistence type="inferred from homology"/>
<dbReference type="InterPro" id="IPR023408">
    <property type="entry name" value="MscS_beta-dom_sf"/>
</dbReference>
<sequence>MRGCSCIRVLIAMVYGAVLLFLGSLGAEAQPQPAPNPPPQVQQMLQLLQDPAVQTWINEQKRPPVAAEAPAAEPTVSEIMMQRITGLRGRLAALAAAVPRLPDEFRTASGRLLEELQGRRPLSVLVLILGFLALGAGAERLFRAATGPSRRRIVSRPATTTAERLHAIVLRFAFNLADLAIFAAGSIGAFLALDWPPLLRQVVVAYLVAAVVLRLALIASRFLLAPNHAGPEHAEQFRLIPLDAVTARFWHRRVALFVGWFAFGWASVDALRILGFTPDARAVMAYALGLGLLVIAINVVWTRPRPAFSSAPEAGAPRRLPRALAASLLSLYFVLVWGLWVAGLMGFFWLAVIALLLPLAISLTEKASRHALRPHEGVEAATQTGLMAVYLDRGIRALLIAGAVLLLADAWHIDLVEMTSRDTLLTRLVRGALSAVVILLVADLVWQVTKTLIDKRLARAQAQPSADNEIASREARLRTLLPIFRNVIFAVLAVVAILMVLSALGVEIGPLIAGAGIAGVAVGFGAQTLVKDVISGVFYLLDDAFRVGEYIQSGSYKGTVESFSLRSVKLRHHRGPVYTVPFGVLGAVENMSRDWVIDKFQINVPYDTDLEKARKLIKKIGQDMGADPEYAPNIIEPLKMQGVEQFGDFAIQIRCKMTTRPGEQFVIRRKAFARIKQAFDENGIKFAFPTVQVAGGETAPAVAQEGLQLVKPAGAAE</sequence>
<feature type="transmembrane region" description="Helical" evidence="7">
    <location>
        <begin position="511"/>
        <end position="530"/>
    </location>
</feature>
<dbReference type="SUPFAM" id="SSF82689">
    <property type="entry name" value="Mechanosensitive channel protein MscS (YggB), C-terminal domain"/>
    <property type="match status" value="1"/>
</dbReference>
<feature type="signal peptide" evidence="8">
    <location>
        <begin position="1"/>
        <end position="29"/>
    </location>
</feature>
<evidence type="ECO:0000313" key="13">
    <source>
        <dbReference type="Proteomes" id="UP001017257"/>
    </source>
</evidence>
<evidence type="ECO:0000256" key="7">
    <source>
        <dbReference type="SAM" id="Phobius"/>
    </source>
</evidence>
<feature type="transmembrane region" description="Helical" evidence="7">
    <location>
        <begin position="254"/>
        <end position="277"/>
    </location>
</feature>
<dbReference type="Pfam" id="PF21088">
    <property type="entry name" value="MS_channel_1st"/>
    <property type="match status" value="1"/>
</dbReference>
<evidence type="ECO:0000259" key="9">
    <source>
        <dbReference type="Pfam" id="PF00924"/>
    </source>
</evidence>
<feature type="transmembrane region" description="Helical" evidence="7">
    <location>
        <begin position="283"/>
        <end position="302"/>
    </location>
</feature>
<feature type="transmembrane region" description="Helical" evidence="7">
    <location>
        <begin position="483"/>
        <end position="505"/>
    </location>
</feature>
<dbReference type="PANTHER" id="PTHR30460:SF0">
    <property type="entry name" value="MODERATE CONDUCTANCE MECHANOSENSITIVE CHANNEL YBIO"/>
    <property type="match status" value="1"/>
</dbReference>
<keyword evidence="5 7" id="KW-1133">Transmembrane helix</keyword>
<protein>
    <submittedName>
        <fullName evidence="12">Mechanosensitive ion channel family protein</fullName>
    </submittedName>
</protein>
<dbReference type="Pfam" id="PF21082">
    <property type="entry name" value="MS_channel_3rd"/>
    <property type="match status" value="1"/>
</dbReference>
<comment type="subcellular location">
    <subcellularLocation>
        <location evidence="1">Cell membrane</location>
        <topology evidence="1">Multi-pass membrane protein</topology>
    </subcellularLocation>
</comment>
<name>A0ABY5S1X2_9HYPH</name>
<evidence type="ECO:0000256" key="4">
    <source>
        <dbReference type="ARBA" id="ARBA00022692"/>
    </source>
</evidence>
<dbReference type="Gene3D" id="2.30.30.60">
    <property type="match status" value="1"/>
</dbReference>
<feature type="domain" description="Mechanosensitive ion channel MscS C-terminal" evidence="10">
    <location>
        <begin position="599"/>
        <end position="686"/>
    </location>
</feature>
<organism evidence="12 13">
    <name type="scientific">Microvirga terrae</name>
    <dbReference type="NCBI Taxonomy" id="2740529"/>
    <lineage>
        <taxon>Bacteria</taxon>
        <taxon>Pseudomonadati</taxon>
        <taxon>Pseudomonadota</taxon>
        <taxon>Alphaproteobacteria</taxon>
        <taxon>Hyphomicrobiales</taxon>
        <taxon>Methylobacteriaceae</taxon>
        <taxon>Microvirga</taxon>
    </lineage>
</organism>
<evidence type="ECO:0000256" key="6">
    <source>
        <dbReference type="ARBA" id="ARBA00023136"/>
    </source>
</evidence>